<gene>
    <name evidence="3" type="ORF">QBC38DRAFT_386700</name>
</gene>
<feature type="region of interest" description="Disordered" evidence="2">
    <location>
        <begin position="808"/>
        <end position="848"/>
    </location>
</feature>
<keyword evidence="1" id="KW-0175">Coiled coil</keyword>
<reference evidence="3" key="2">
    <citation type="submission" date="2023-05" db="EMBL/GenBank/DDBJ databases">
        <authorList>
            <consortium name="Lawrence Berkeley National Laboratory"/>
            <person name="Steindorff A."/>
            <person name="Hensen N."/>
            <person name="Bonometti L."/>
            <person name="Westerberg I."/>
            <person name="Brannstrom I.O."/>
            <person name="Guillou S."/>
            <person name="Cros-Aarteil S."/>
            <person name="Calhoun S."/>
            <person name="Haridas S."/>
            <person name="Kuo A."/>
            <person name="Mondo S."/>
            <person name="Pangilinan J."/>
            <person name="Riley R."/>
            <person name="Labutti K."/>
            <person name="Andreopoulos B."/>
            <person name="Lipzen A."/>
            <person name="Chen C."/>
            <person name="Yanf M."/>
            <person name="Daum C."/>
            <person name="Ng V."/>
            <person name="Clum A."/>
            <person name="Ohm R."/>
            <person name="Martin F."/>
            <person name="Silar P."/>
            <person name="Natvig D."/>
            <person name="Lalanne C."/>
            <person name="Gautier V."/>
            <person name="Ament-Velasquez S.L."/>
            <person name="Kruys A."/>
            <person name="Hutchinson M.I."/>
            <person name="Powell A.J."/>
            <person name="Barry K."/>
            <person name="Miller A.N."/>
            <person name="Grigoriev I.V."/>
            <person name="Debuchy R."/>
            <person name="Gladieux P."/>
            <person name="Thoren M.H."/>
            <person name="Johannesson H."/>
        </authorList>
    </citation>
    <scope>NUCLEOTIDE SEQUENCE</scope>
    <source>
        <strain evidence="3">CBS 990.96</strain>
    </source>
</reference>
<dbReference type="Proteomes" id="UP001301958">
    <property type="component" value="Unassembled WGS sequence"/>
</dbReference>
<feature type="coiled-coil region" evidence="1">
    <location>
        <begin position="13"/>
        <end position="75"/>
    </location>
</feature>
<evidence type="ECO:0000313" key="3">
    <source>
        <dbReference type="EMBL" id="KAK4229353.1"/>
    </source>
</evidence>
<evidence type="ECO:0000313" key="4">
    <source>
        <dbReference type="Proteomes" id="UP001301958"/>
    </source>
</evidence>
<evidence type="ECO:0000256" key="2">
    <source>
        <dbReference type="SAM" id="MobiDB-lite"/>
    </source>
</evidence>
<evidence type="ECO:0000256" key="1">
    <source>
        <dbReference type="SAM" id="Coils"/>
    </source>
</evidence>
<feature type="compositionally biased region" description="Basic residues" evidence="2">
    <location>
        <begin position="864"/>
        <end position="873"/>
    </location>
</feature>
<proteinExistence type="predicted"/>
<feature type="coiled-coil region" evidence="1">
    <location>
        <begin position="496"/>
        <end position="604"/>
    </location>
</feature>
<dbReference type="AlphaFoldDB" id="A0AAN7H1Q2"/>
<keyword evidence="4" id="KW-1185">Reference proteome</keyword>
<dbReference type="EMBL" id="MU865309">
    <property type="protein sequence ID" value="KAK4229353.1"/>
    <property type="molecule type" value="Genomic_DNA"/>
</dbReference>
<feature type="region of interest" description="Disordered" evidence="2">
    <location>
        <begin position="714"/>
        <end position="791"/>
    </location>
</feature>
<protein>
    <submittedName>
        <fullName evidence="3">Uncharacterized protein</fullName>
    </submittedName>
</protein>
<reference evidence="3" key="1">
    <citation type="journal article" date="2023" name="Mol. Phylogenet. Evol.">
        <title>Genome-scale phylogeny and comparative genomics of the fungal order Sordariales.</title>
        <authorList>
            <person name="Hensen N."/>
            <person name="Bonometti L."/>
            <person name="Westerberg I."/>
            <person name="Brannstrom I.O."/>
            <person name="Guillou S."/>
            <person name="Cros-Aarteil S."/>
            <person name="Calhoun S."/>
            <person name="Haridas S."/>
            <person name="Kuo A."/>
            <person name="Mondo S."/>
            <person name="Pangilinan J."/>
            <person name="Riley R."/>
            <person name="LaButti K."/>
            <person name="Andreopoulos B."/>
            <person name="Lipzen A."/>
            <person name="Chen C."/>
            <person name="Yan M."/>
            <person name="Daum C."/>
            <person name="Ng V."/>
            <person name="Clum A."/>
            <person name="Steindorff A."/>
            <person name="Ohm R.A."/>
            <person name="Martin F."/>
            <person name="Silar P."/>
            <person name="Natvig D.O."/>
            <person name="Lalanne C."/>
            <person name="Gautier V."/>
            <person name="Ament-Velasquez S.L."/>
            <person name="Kruys A."/>
            <person name="Hutchinson M.I."/>
            <person name="Powell A.J."/>
            <person name="Barry K."/>
            <person name="Miller A.N."/>
            <person name="Grigoriev I.V."/>
            <person name="Debuchy R."/>
            <person name="Gladieux P."/>
            <person name="Hiltunen Thoren M."/>
            <person name="Johannesson H."/>
        </authorList>
    </citation>
    <scope>NUCLEOTIDE SEQUENCE</scope>
    <source>
        <strain evidence="3">CBS 990.96</strain>
    </source>
</reference>
<feature type="region of interest" description="Disordered" evidence="2">
    <location>
        <begin position="864"/>
        <end position="964"/>
    </location>
</feature>
<accession>A0AAN7H1Q2</accession>
<feature type="coiled-coil region" evidence="1">
    <location>
        <begin position="311"/>
        <end position="412"/>
    </location>
</feature>
<name>A0AAN7H1Q2_9PEZI</name>
<comment type="caution">
    <text evidence="3">The sequence shown here is derived from an EMBL/GenBank/DDBJ whole genome shotgun (WGS) entry which is preliminary data.</text>
</comment>
<sequence>MAGIINQYNKTQRSALDKQRVHYKKQIKTLERELAKSAEATTHYRGRSEAKSKELKELQAASDNMAAKITELEIKLDASEMLPNQLNQRIQELEQNFNQAVIEQQDLYVRSKTHCDETIKELQEIVVMKQAAAEKAIQNAEAIRDDMMQRFRQGIAQHKVEALELGHQIETLTQQIEGKDMVLIQQKETIRDLSEKVNDLETSSHSFESLATQNQELLRQIDHHGSQAQKQSEACAKETWNRLASVSNSLDTLAKSLSDQPRVISSIQEVQTRELGSIATKLDAILQTRESAKEVTKQLSTELDTQMGKIWERLDNQIETLSQQLAQKAEENGMLSALCKEKEMTYERLEQDMEELQKASAEQIEKIQALREREQEYHLAMEAAREDDQQHTQELTERLKASEAETSRLTEQLKLKMESMTNLGEQMKVKEEEFGNGLRSFSAEILKLNQVIENKDRAAQDAIARATEMAAREVHVKMEETLAETQQHIRQRDEHIKGLQTQLGELKRSLHDKEQNQRRDACSLSSLRETLSTAQLKEKELSEKLTTQSAKFNELEGQLRSRMDIVNAELEATKRRVIEYEREIEAAKEKAEKFERESRNQRARAQALFSAVKDWAHKGGFETASFDEICGEKKSAEEVGSGLSQALAQLGLSQRVQVNYHRRDDLLLDGNEPHFNNTNRELPVLLSQESYFGNTSEQPQEVLALIHSRRVVVRSPANDRDTPIPPSVSEEKVRRREGAQPKSIMKTTVARVTRSTTLAAQDPNAPEATNGDRMRNSHLNGDLMASSPDPLISNAAETSELYALSPHLPMTGRTQSAGQNKRKQPDDPGPDIFVTRQRKPKTSKMTEDIETETLAQLEELVGAKKRPAKKKVVRTYGTQKPLETFHEDGSASNALQLLHPDSQAQSRLSSQQRQSPGSSKLKESQESSDNSQDSIETVGVHSEVSMEGGGSSTRLPPLRRNARK</sequence>
<feature type="compositionally biased region" description="Low complexity" evidence="2">
    <location>
        <begin position="902"/>
        <end position="919"/>
    </location>
</feature>
<organism evidence="3 4">
    <name type="scientific">Podospora fimiseda</name>
    <dbReference type="NCBI Taxonomy" id="252190"/>
    <lineage>
        <taxon>Eukaryota</taxon>
        <taxon>Fungi</taxon>
        <taxon>Dikarya</taxon>
        <taxon>Ascomycota</taxon>
        <taxon>Pezizomycotina</taxon>
        <taxon>Sordariomycetes</taxon>
        <taxon>Sordariomycetidae</taxon>
        <taxon>Sordariales</taxon>
        <taxon>Podosporaceae</taxon>
        <taxon>Podospora</taxon>
    </lineage>
</organism>
<feature type="compositionally biased region" description="Basic and acidic residues" evidence="2">
    <location>
        <begin position="729"/>
        <end position="739"/>
    </location>
</feature>